<name>A0A0S4SA50_CAMHY</name>
<comment type="caution">
    <text evidence="1">The sequence shown here is derived from an EMBL/GenBank/DDBJ whole genome shotgun (WGS) entry which is preliminary data.</text>
</comment>
<dbReference type="RefSeq" id="WP_059435227.1">
    <property type="nucleotide sequence ID" value="NZ_FAVB01000003.1"/>
</dbReference>
<sequence>MDIFDFMPLYDVNTSINNSFAMIGAEHRSIIKYAPSATVLKFSLSFSFDLARLREFESFFIGKKARQTSFFLRSMRVDFQNIRASGGVLSANSTNRCYGMYARRQFIFNRRNAKVYEISNIIGDKSSDQIYLRSGADEFKDGDECENAYKVRFDSDTLRAVKQNPIRYKVDMSFKEVVDE</sequence>
<dbReference type="Proteomes" id="UP000052237">
    <property type="component" value="Unassembled WGS sequence"/>
</dbReference>
<protein>
    <submittedName>
        <fullName evidence="1">Uncharacterized protein</fullName>
    </submittedName>
</protein>
<dbReference type="AlphaFoldDB" id="A0A0S4SA50"/>
<proteinExistence type="predicted"/>
<gene>
    <name evidence="1" type="ORF">ERS686654_01394</name>
</gene>
<evidence type="ECO:0000313" key="2">
    <source>
        <dbReference type="Proteomes" id="UP000052237"/>
    </source>
</evidence>
<reference evidence="1 2" key="1">
    <citation type="submission" date="2015-11" db="EMBL/GenBank/DDBJ databases">
        <authorList>
            <consortium name="Pathogen Informatics"/>
        </authorList>
    </citation>
    <scope>NUCLEOTIDE SEQUENCE [LARGE SCALE GENOMIC DNA]</scope>
    <source>
        <strain evidence="1 2">006A-0059</strain>
    </source>
</reference>
<keyword evidence="2" id="KW-1185">Reference proteome</keyword>
<organism evidence="1 2">
    <name type="scientific">Campylobacter hyointestinalis subsp. hyointestinalis</name>
    <dbReference type="NCBI Taxonomy" id="91352"/>
    <lineage>
        <taxon>Bacteria</taxon>
        <taxon>Pseudomonadati</taxon>
        <taxon>Campylobacterota</taxon>
        <taxon>Epsilonproteobacteria</taxon>
        <taxon>Campylobacterales</taxon>
        <taxon>Campylobacteraceae</taxon>
        <taxon>Campylobacter</taxon>
    </lineage>
</organism>
<evidence type="ECO:0000313" key="1">
    <source>
        <dbReference type="EMBL" id="CUU83243.1"/>
    </source>
</evidence>
<dbReference type="EMBL" id="FAVB01000003">
    <property type="protein sequence ID" value="CUU83243.1"/>
    <property type="molecule type" value="Genomic_DNA"/>
</dbReference>
<accession>A0A0S4SA50</accession>